<keyword evidence="2" id="KW-0547">Nucleotide-binding</keyword>
<dbReference type="InterPro" id="IPR006703">
    <property type="entry name" value="G_AIG1"/>
</dbReference>
<feature type="domain" description="AIG1-type G" evidence="4">
    <location>
        <begin position="2"/>
        <end position="69"/>
    </location>
</feature>
<dbReference type="OrthoDB" id="8954335at2759"/>
<dbReference type="InterPro" id="IPR027417">
    <property type="entry name" value="P-loop_NTPase"/>
</dbReference>
<comment type="similarity">
    <text evidence="1">Belongs to the TRAFAC class TrmE-Era-EngA-EngB-Septin-like GTPase superfamily. AIG1/Toc34/Toc159-like paraseptin GTPase family. IAN subfamily.</text>
</comment>
<dbReference type="PANTHER" id="PTHR10903:SF167">
    <property type="entry name" value="GTPASE IMAP FAMILY MEMBER 6-RELATED"/>
    <property type="match status" value="1"/>
</dbReference>
<dbReference type="Proteomes" id="UP000314294">
    <property type="component" value="Unassembled WGS sequence"/>
</dbReference>
<proteinExistence type="inferred from homology"/>
<keyword evidence="3" id="KW-0342">GTP-binding</keyword>
<organism evidence="5 6">
    <name type="scientific">Liparis tanakae</name>
    <name type="common">Tanaka's snailfish</name>
    <dbReference type="NCBI Taxonomy" id="230148"/>
    <lineage>
        <taxon>Eukaryota</taxon>
        <taxon>Metazoa</taxon>
        <taxon>Chordata</taxon>
        <taxon>Craniata</taxon>
        <taxon>Vertebrata</taxon>
        <taxon>Euteleostomi</taxon>
        <taxon>Actinopterygii</taxon>
        <taxon>Neopterygii</taxon>
        <taxon>Teleostei</taxon>
        <taxon>Neoteleostei</taxon>
        <taxon>Acanthomorphata</taxon>
        <taxon>Eupercaria</taxon>
        <taxon>Perciformes</taxon>
        <taxon>Cottioidei</taxon>
        <taxon>Cottales</taxon>
        <taxon>Liparidae</taxon>
        <taxon>Liparis</taxon>
    </lineage>
</organism>
<evidence type="ECO:0000313" key="6">
    <source>
        <dbReference type="Proteomes" id="UP000314294"/>
    </source>
</evidence>
<comment type="caution">
    <text evidence="5">The sequence shown here is derived from an EMBL/GenBank/DDBJ whole genome shotgun (WGS) entry which is preliminary data.</text>
</comment>
<evidence type="ECO:0000256" key="2">
    <source>
        <dbReference type="ARBA" id="ARBA00022741"/>
    </source>
</evidence>
<name>A0A4Z2E3L0_9TELE</name>
<dbReference type="AlphaFoldDB" id="A0A4Z2E3L0"/>
<evidence type="ECO:0000256" key="1">
    <source>
        <dbReference type="ARBA" id="ARBA00008535"/>
    </source>
</evidence>
<gene>
    <name evidence="5" type="primary">GIMAP2</name>
    <name evidence="5" type="ORF">EYF80_066352</name>
</gene>
<dbReference type="Pfam" id="PF04548">
    <property type="entry name" value="AIG1"/>
    <property type="match status" value="1"/>
</dbReference>
<dbReference type="GO" id="GO:0005525">
    <property type="term" value="F:GTP binding"/>
    <property type="evidence" value="ECO:0007669"/>
    <property type="project" value="UniProtKB-KW"/>
</dbReference>
<keyword evidence="6" id="KW-1185">Reference proteome</keyword>
<reference evidence="5 6" key="1">
    <citation type="submission" date="2019-03" db="EMBL/GenBank/DDBJ databases">
        <title>First draft genome of Liparis tanakae, snailfish: a comprehensive survey of snailfish specific genes.</title>
        <authorList>
            <person name="Kim W."/>
            <person name="Song I."/>
            <person name="Jeong J.-H."/>
            <person name="Kim D."/>
            <person name="Kim S."/>
            <person name="Ryu S."/>
            <person name="Song J.Y."/>
            <person name="Lee S.K."/>
        </authorList>
    </citation>
    <scope>NUCLEOTIDE SEQUENCE [LARGE SCALE GENOMIC DNA]</scope>
    <source>
        <tissue evidence="5">Muscle</tissue>
    </source>
</reference>
<protein>
    <submittedName>
        <fullName evidence="5">GTPase IMAP family member 2</fullName>
    </submittedName>
</protein>
<evidence type="ECO:0000313" key="5">
    <source>
        <dbReference type="EMBL" id="TNN23526.1"/>
    </source>
</evidence>
<dbReference type="InterPro" id="IPR045058">
    <property type="entry name" value="GIMA/IAN/Toc"/>
</dbReference>
<dbReference type="Gene3D" id="3.40.50.300">
    <property type="entry name" value="P-loop containing nucleotide triphosphate hydrolases"/>
    <property type="match status" value="1"/>
</dbReference>
<sequence>MEDSVREETQRTMTLVPSGPHAILLLVPVSQFTEMECLVPAELQKTFGEEALDHTIVLLTCGDYLMGKTVEVLELDTLSVVC</sequence>
<accession>A0A4Z2E3L0</accession>
<dbReference type="EMBL" id="SRLO01018170">
    <property type="protein sequence ID" value="TNN23526.1"/>
    <property type="molecule type" value="Genomic_DNA"/>
</dbReference>
<evidence type="ECO:0000259" key="4">
    <source>
        <dbReference type="Pfam" id="PF04548"/>
    </source>
</evidence>
<dbReference type="PANTHER" id="PTHR10903">
    <property type="entry name" value="GTPASE, IMAP FAMILY MEMBER-RELATED"/>
    <property type="match status" value="1"/>
</dbReference>
<evidence type="ECO:0000256" key="3">
    <source>
        <dbReference type="ARBA" id="ARBA00023134"/>
    </source>
</evidence>